<dbReference type="InterPro" id="IPR011009">
    <property type="entry name" value="Kinase-like_dom_sf"/>
</dbReference>
<dbReference type="AlphaFoldDB" id="A0A1C4U838"/>
<protein>
    <submittedName>
        <fullName evidence="2">Phosphotransferase enzyme family protein</fullName>
    </submittedName>
</protein>
<accession>A0A1C4U838</accession>
<evidence type="ECO:0000313" key="3">
    <source>
        <dbReference type="Proteomes" id="UP000198224"/>
    </source>
</evidence>
<dbReference type="SUPFAM" id="SSF56112">
    <property type="entry name" value="Protein kinase-like (PK-like)"/>
    <property type="match status" value="1"/>
</dbReference>
<proteinExistence type="predicted"/>
<dbReference type="InterPro" id="IPR002575">
    <property type="entry name" value="Aminoglycoside_PTrfase"/>
</dbReference>
<evidence type="ECO:0000259" key="1">
    <source>
        <dbReference type="Pfam" id="PF01636"/>
    </source>
</evidence>
<dbReference type="Gene3D" id="3.90.1200.10">
    <property type="match status" value="1"/>
</dbReference>
<sequence>MSARFSEETMTAAMREIAAILDVSPEGGRLLQLTNNAVYALPRAGIVIRIARTHQLRDRVTKVVQLGRWFAEVDAPTIRLAPEVEQPVNFGGLAASVWQFVPPHPPAMNVEDLATALRAFHAIGVPTFPLPAWDPIGDARRRLTDADGLSKPDRNFLIGWCDRLELEVTALNGRRPQTLIHGDAHIGNLLREPLGRALMCDFDATCVGPWQVDLAAAAVGEARFGPPTGGRSLAATYGYDVTSDSSWPVLREARELKMIAAAAPFLVTSQAVAEEFANRLRSVREGDQEAHWKPFAALSVPQRQYRTHPWTTH</sequence>
<dbReference type="Proteomes" id="UP000198224">
    <property type="component" value="Chromosome I"/>
</dbReference>
<evidence type="ECO:0000313" key="2">
    <source>
        <dbReference type="EMBL" id="SCE67812.1"/>
    </source>
</evidence>
<feature type="domain" description="Aminoglycoside phosphotransferase" evidence="1">
    <location>
        <begin position="46"/>
        <end position="238"/>
    </location>
</feature>
<gene>
    <name evidence="2" type="ORF">GA0070612_0173</name>
</gene>
<dbReference type="GO" id="GO:0016740">
    <property type="term" value="F:transferase activity"/>
    <property type="evidence" value="ECO:0007669"/>
    <property type="project" value="UniProtKB-KW"/>
</dbReference>
<dbReference type="Pfam" id="PF01636">
    <property type="entry name" value="APH"/>
    <property type="match status" value="1"/>
</dbReference>
<dbReference type="EMBL" id="LT607409">
    <property type="protein sequence ID" value="SCE67812.1"/>
    <property type="molecule type" value="Genomic_DNA"/>
</dbReference>
<organism evidence="2 3">
    <name type="scientific">Micromonospora chokoriensis</name>
    <dbReference type="NCBI Taxonomy" id="356851"/>
    <lineage>
        <taxon>Bacteria</taxon>
        <taxon>Bacillati</taxon>
        <taxon>Actinomycetota</taxon>
        <taxon>Actinomycetes</taxon>
        <taxon>Micromonosporales</taxon>
        <taxon>Micromonosporaceae</taxon>
        <taxon>Micromonospora</taxon>
    </lineage>
</organism>
<keyword evidence="3" id="KW-1185">Reference proteome</keyword>
<name>A0A1C4U838_9ACTN</name>
<reference evidence="3" key="1">
    <citation type="submission" date="2016-06" db="EMBL/GenBank/DDBJ databases">
        <authorList>
            <person name="Varghese N."/>
            <person name="Submissions Spin"/>
        </authorList>
    </citation>
    <scope>NUCLEOTIDE SEQUENCE [LARGE SCALE GENOMIC DNA]</scope>
    <source>
        <strain evidence="3">DSM 45160</strain>
    </source>
</reference>
<keyword evidence="2" id="KW-0808">Transferase</keyword>